<reference evidence="2" key="1">
    <citation type="submission" date="2022-11" db="UniProtKB">
        <authorList>
            <consortium name="EnsemblMetazoa"/>
        </authorList>
    </citation>
    <scope>IDENTIFICATION</scope>
</reference>
<feature type="signal peptide" evidence="1">
    <location>
        <begin position="1"/>
        <end position="18"/>
    </location>
</feature>
<accession>A0A914B7R0</accession>
<proteinExistence type="predicted"/>
<evidence type="ECO:0000256" key="1">
    <source>
        <dbReference type="SAM" id="SignalP"/>
    </source>
</evidence>
<protein>
    <recommendedName>
        <fullName evidence="4">Secreted protein</fullName>
    </recommendedName>
</protein>
<keyword evidence="3" id="KW-1185">Reference proteome</keyword>
<evidence type="ECO:0000313" key="2">
    <source>
        <dbReference type="EnsemblMetazoa" id="XP_038072014.1"/>
    </source>
</evidence>
<dbReference type="Proteomes" id="UP000887568">
    <property type="component" value="Unplaced"/>
</dbReference>
<keyword evidence="1" id="KW-0732">Signal</keyword>
<dbReference type="GeneID" id="119740706"/>
<dbReference type="RefSeq" id="XP_038072014.1">
    <property type="nucleotide sequence ID" value="XM_038216086.1"/>
</dbReference>
<dbReference type="EnsemblMetazoa" id="XM_038216086.1">
    <property type="protein sequence ID" value="XP_038072014.1"/>
    <property type="gene ID" value="LOC119740706"/>
</dbReference>
<name>A0A914B7R0_PATMI</name>
<evidence type="ECO:0000313" key="3">
    <source>
        <dbReference type="Proteomes" id="UP000887568"/>
    </source>
</evidence>
<feature type="chain" id="PRO_5037472299" description="Secreted protein" evidence="1">
    <location>
        <begin position="19"/>
        <end position="110"/>
    </location>
</feature>
<evidence type="ECO:0008006" key="4">
    <source>
        <dbReference type="Google" id="ProtNLM"/>
    </source>
</evidence>
<sequence length="110" mass="12392">MLRFVCLFLAAGILSAEALQQADTIRFDVKELAELPCPNTPWVDSAYFLLSDTGYNNPTCNYYMEMDLRSKVEEYCKRSPGACSFRLANVLGKEPDPRCVSSFEVGYLCI</sequence>
<dbReference type="AlphaFoldDB" id="A0A914B7R0"/>
<organism evidence="2 3">
    <name type="scientific">Patiria miniata</name>
    <name type="common">Bat star</name>
    <name type="synonym">Asterina miniata</name>
    <dbReference type="NCBI Taxonomy" id="46514"/>
    <lineage>
        <taxon>Eukaryota</taxon>
        <taxon>Metazoa</taxon>
        <taxon>Echinodermata</taxon>
        <taxon>Eleutherozoa</taxon>
        <taxon>Asterozoa</taxon>
        <taxon>Asteroidea</taxon>
        <taxon>Valvatacea</taxon>
        <taxon>Valvatida</taxon>
        <taxon>Asterinidae</taxon>
        <taxon>Patiria</taxon>
    </lineage>
</organism>